<dbReference type="Proteomes" id="UP000515909">
    <property type="component" value="Chromosome"/>
</dbReference>
<name>A0A7G8TBI5_9FIRM</name>
<keyword evidence="1" id="KW-0732">Signal</keyword>
<proteinExistence type="predicted"/>
<dbReference type="EMBL" id="CP060286">
    <property type="protein sequence ID" value="QNK40976.1"/>
    <property type="molecule type" value="Genomic_DNA"/>
</dbReference>
<dbReference type="KEGG" id="cfem:HCR03_01225"/>
<feature type="signal peptide" evidence="1">
    <location>
        <begin position="1"/>
        <end position="28"/>
    </location>
</feature>
<dbReference type="AlphaFoldDB" id="A0A7G8TBI5"/>
<organism evidence="2 3">
    <name type="scientific">Caproicibacter fermentans</name>
    <dbReference type="NCBI Taxonomy" id="2576756"/>
    <lineage>
        <taxon>Bacteria</taxon>
        <taxon>Bacillati</taxon>
        <taxon>Bacillota</taxon>
        <taxon>Clostridia</taxon>
        <taxon>Eubacteriales</taxon>
        <taxon>Acutalibacteraceae</taxon>
        <taxon>Caproicibacter</taxon>
    </lineage>
</organism>
<evidence type="ECO:0000313" key="2">
    <source>
        <dbReference type="EMBL" id="QNK40976.1"/>
    </source>
</evidence>
<accession>A0A7G8TBI5</accession>
<protein>
    <submittedName>
        <fullName evidence="2">Uncharacterized protein</fullName>
    </submittedName>
</protein>
<dbReference type="RefSeq" id="WP_187036319.1">
    <property type="nucleotide sequence ID" value="NZ_CP060286.1"/>
</dbReference>
<reference evidence="2 3" key="1">
    <citation type="submission" date="2020-08" db="EMBL/GenBank/DDBJ databases">
        <title>The isolate Caproiciproducens sp. 7D4C2 produces n-caproate at mildly acidic conditions from hexoses: genome and rBOX comparison with related strains and chain-elongating bacteria.</title>
        <authorList>
            <person name="Esquivel-Elizondo S."/>
            <person name="Bagci C."/>
            <person name="Temovska M."/>
            <person name="Jeon B.S."/>
            <person name="Bessarab I."/>
            <person name="Williams R.B.H."/>
            <person name="Huson D.H."/>
            <person name="Angenent L.T."/>
        </authorList>
    </citation>
    <scope>NUCLEOTIDE SEQUENCE [LARGE SCALE GENOMIC DNA]</scope>
    <source>
        <strain evidence="2 3">7D4C2</strain>
    </source>
</reference>
<sequence length="663" mass="70170">MKKQYRILSMVLALTLIFSVFTGNLAFAEETASSVISLNGFDSVTTVEKYSRTSYEIEIDQPEVQLEAASSDESVLKASLQAESGNSGYYTLVLEGWEEGEATVTLTASDGTTVAKTITVEDTGYEWNYTAEADQTEDFTLPSGSSRYIKIHYENLDADTFTYPTLVTDQPDDFNVTLEGSDGDDFFYRVDATGNDGATGTLSLGSSDYVIPKKLCDVTIAENSNLSMDTKSTYVCSLFDTYHFVVRTTSAAAPEVTAGNDNVSITPVGKVEGGYEYVMDADHEGTSLIQATLNGETAGFAVTVNYDSKPSVSFDAPKEISVERGKTYTYKFSIMGGGTPSFAPDQDGAISVQSVRKDGIDYYCTVAATGAVGASANFLVSFPDTGEDDDTVNAGKVTVTEPVGIVLKSDTNNDFSLAKGSSYVFCITGATGFYAASSGVFSVTKLSTSGNETLYKITATGDAGQGAGFYMSAPGRVPLKVCAVTVAPVKITSDTNDDFELAAGAGYQFKITAPGVKSIQFNAGSSKVVAPVFVRRVGNDFYYKITAVGKPGEQTGIYASVKGQDAKKICVVTVGRIQLKSDTNNDFSLAAGAGYQFKITAPGASSVNFGSGSSGVIQTYFVKRVGNDFFFKVVGTGASGQQTGIYASALNQDAKKICVITIK</sequence>
<evidence type="ECO:0000256" key="1">
    <source>
        <dbReference type="SAM" id="SignalP"/>
    </source>
</evidence>
<gene>
    <name evidence="2" type="ORF">HCR03_01225</name>
</gene>
<feature type="chain" id="PRO_5028881504" evidence="1">
    <location>
        <begin position="29"/>
        <end position="663"/>
    </location>
</feature>
<evidence type="ECO:0000313" key="3">
    <source>
        <dbReference type="Proteomes" id="UP000515909"/>
    </source>
</evidence>